<evidence type="ECO:0000313" key="3">
    <source>
        <dbReference type="WBParaSite" id="PSAMB.scaffold7848size7000.g30607.t1"/>
    </source>
</evidence>
<protein>
    <submittedName>
        <fullName evidence="3 4">Uncharacterized protein</fullName>
    </submittedName>
</protein>
<evidence type="ECO:0000313" key="4">
    <source>
        <dbReference type="WBParaSite" id="PSAMB.scaffold965size37952.g10029.t1"/>
    </source>
</evidence>
<dbReference type="InterPro" id="IPR033362">
    <property type="entry name" value="SSNA1_fam"/>
</dbReference>
<name>A0A914XCH4_9BILA</name>
<feature type="coiled-coil region" evidence="1">
    <location>
        <begin position="16"/>
        <end position="64"/>
    </location>
</feature>
<accession>A0A914XCH4</accession>
<keyword evidence="2" id="KW-1185">Reference proteome</keyword>
<dbReference type="PANTHER" id="PTHR28661">
    <property type="entry name" value="SJOEGREN SYNDROME NUCLEAR AUTOANTIGEN 1"/>
    <property type="match status" value="1"/>
</dbReference>
<dbReference type="Proteomes" id="UP000887566">
    <property type="component" value="Unplaced"/>
</dbReference>
<dbReference type="WBParaSite" id="PSAMB.scaffold965size37952.g10029.t1">
    <property type="protein sequence ID" value="PSAMB.scaffold965size37952.g10029.t1"/>
    <property type="gene ID" value="PSAMB.scaffold965size37952.g10029"/>
</dbReference>
<sequence>MSARIGTQLDDIGKYLDRLKDQHKTAQRSVQTLENERDAIDRQIEQLQRRRQETDARIHAEQDHVRRLDDSIRTSEDSYIKLLETSQSLVAYVKRECNEFERRGTPDLSS</sequence>
<dbReference type="AlphaFoldDB" id="A0A914XCH4"/>
<evidence type="ECO:0000313" key="2">
    <source>
        <dbReference type="Proteomes" id="UP000887566"/>
    </source>
</evidence>
<reference evidence="3 4" key="1">
    <citation type="submission" date="2022-11" db="UniProtKB">
        <authorList>
            <consortium name="WormBaseParasite"/>
        </authorList>
    </citation>
    <scope>IDENTIFICATION</scope>
</reference>
<dbReference type="GO" id="GO:0036064">
    <property type="term" value="C:ciliary basal body"/>
    <property type="evidence" value="ECO:0007669"/>
    <property type="project" value="TreeGrafter"/>
</dbReference>
<proteinExistence type="predicted"/>
<evidence type="ECO:0000256" key="1">
    <source>
        <dbReference type="SAM" id="Coils"/>
    </source>
</evidence>
<keyword evidence="1" id="KW-0175">Coiled coil</keyword>
<dbReference type="WBParaSite" id="PSAMB.scaffold7848size7000.g30607.t1">
    <property type="protein sequence ID" value="PSAMB.scaffold7848size7000.g30607.t1"/>
    <property type="gene ID" value="PSAMB.scaffold7848size7000.g30607"/>
</dbReference>
<dbReference type="PANTHER" id="PTHR28661:SF1">
    <property type="entry name" value="MICROTUBULE NUCLEATION FACTOR SSNA1"/>
    <property type="match status" value="1"/>
</dbReference>
<dbReference type="Gene3D" id="1.10.1660.10">
    <property type="match status" value="1"/>
</dbReference>
<organism evidence="2 3">
    <name type="scientific">Plectus sambesii</name>
    <dbReference type="NCBI Taxonomy" id="2011161"/>
    <lineage>
        <taxon>Eukaryota</taxon>
        <taxon>Metazoa</taxon>
        <taxon>Ecdysozoa</taxon>
        <taxon>Nematoda</taxon>
        <taxon>Chromadorea</taxon>
        <taxon>Plectida</taxon>
        <taxon>Plectina</taxon>
        <taxon>Plectoidea</taxon>
        <taxon>Plectidae</taxon>
        <taxon>Plectus</taxon>
    </lineage>
</organism>